<dbReference type="PANTHER" id="PTHR46205:SF3">
    <property type="entry name" value="LOQUACIOUS, ISOFORM B"/>
    <property type="match status" value="1"/>
</dbReference>
<accession>A0A7M7LV23</accession>
<evidence type="ECO:0000313" key="4">
    <source>
        <dbReference type="EnsemblMetazoa" id="XP_008214047"/>
    </source>
</evidence>
<dbReference type="GO" id="GO:0030422">
    <property type="term" value="P:siRNA processing"/>
    <property type="evidence" value="ECO:0007669"/>
    <property type="project" value="TreeGrafter"/>
</dbReference>
<evidence type="ECO:0000256" key="1">
    <source>
        <dbReference type="ARBA" id="ARBA00022884"/>
    </source>
</evidence>
<dbReference type="InterPro" id="IPR051247">
    <property type="entry name" value="RLC_Component"/>
</dbReference>
<dbReference type="InterPro" id="IPR014720">
    <property type="entry name" value="dsRBD_dom"/>
</dbReference>
<evidence type="ECO:0000259" key="3">
    <source>
        <dbReference type="PROSITE" id="PS50137"/>
    </source>
</evidence>
<dbReference type="OrthoDB" id="5961559at2759"/>
<dbReference type="PANTHER" id="PTHR46205">
    <property type="entry name" value="LOQUACIOUS, ISOFORM B"/>
    <property type="match status" value="1"/>
</dbReference>
<dbReference type="EnsemblMetazoa" id="XM_008215825">
    <property type="protein sequence ID" value="XP_008214047"/>
    <property type="gene ID" value="LOC103317535"/>
</dbReference>
<dbReference type="GO" id="GO:0005634">
    <property type="term" value="C:nucleus"/>
    <property type="evidence" value="ECO:0007669"/>
    <property type="project" value="TreeGrafter"/>
</dbReference>
<dbReference type="GO" id="GO:0035197">
    <property type="term" value="F:siRNA binding"/>
    <property type="evidence" value="ECO:0007669"/>
    <property type="project" value="TreeGrafter"/>
</dbReference>
<keyword evidence="1 2" id="KW-0694">RNA-binding</keyword>
<dbReference type="GO" id="GO:0070920">
    <property type="term" value="P:regulation of regulatory ncRNA processing"/>
    <property type="evidence" value="ECO:0007669"/>
    <property type="project" value="TreeGrafter"/>
</dbReference>
<dbReference type="Gene3D" id="3.30.160.20">
    <property type="match status" value="2"/>
</dbReference>
<feature type="domain" description="DRBM" evidence="3">
    <location>
        <begin position="5"/>
        <end position="72"/>
    </location>
</feature>
<dbReference type="KEGG" id="nvi:103317535"/>
<dbReference type="AlphaFoldDB" id="A0A7M7LV23"/>
<protein>
    <recommendedName>
        <fullName evidence="3">DRBM domain-containing protein</fullName>
    </recommendedName>
</protein>
<dbReference type="GO" id="GO:0007281">
    <property type="term" value="P:germ cell development"/>
    <property type="evidence" value="ECO:0007669"/>
    <property type="project" value="UniProtKB-ARBA"/>
</dbReference>
<feature type="domain" description="DRBM" evidence="3">
    <location>
        <begin position="110"/>
        <end position="178"/>
    </location>
</feature>
<dbReference type="GO" id="GO:0070578">
    <property type="term" value="C:RISC-loading complex"/>
    <property type="evidence" value="ECO:0007669"/>
    <property type="project" value="TreeGrafter"/>
</dbReference>
<evidence type="ECO:0000256" key="2">
    <source>
        <dbReference type="PROSITE-ProRule" id="PRU00266"/>
    </source>
</evidence>
<dbReference type="GO" id="GO:0003725">
    <property type="term" value="F:double-stranded RNA binding"/>
    <property type="evidence" value="ECO:0007669"/>
    <property type="project" value="TreeGrafter"/>
</dbReference>
<organism evidence="4 5">
    <name type="scientific">Nasonia vitripennis</name>
    <name type="common">Parasitic wasp</name>
    <dbReference type="NCBI Taxonomy" id="7425"/>
    <lineage>
        <taxon>Eukaryota</taxon>
        <taxon>Metazoa</taxon>
        <taxon>Ecdysozoa</taxon>
        <taxon>Arthropoda</taxon>
        <taxon>Hexapoda</taxon>
        <taxon>Insecta</taxon>
        <taxon>Pterygota</taxon>
        <taxon>Neoptera</taxon>
        <taxon>Endopterygota</taxon>
        <taxon>Hymenoptera</taxon>
        <taxon>Apocrita</taxon>
        <taxon>Proctotrupomorpha</taxon>
        <taxon>Chalcidoidea</taxon>
        <taxon>Pteromalidae</taxon>
        <taxon>Pteromalinae</taxon>
        <taxon>Nasonia</taxon>
    </lineage>
</organism>
<dbReference type="InParanoid" id="A0A7M7LV23"/>
<name>A0A7M7LV23_NASVI</name>
<dbReference type="FunFam" id="3.30.160.20:FF:000007">
    <property type="entry name" value="Double-stranded RNA-binding protein Staufen homolog 1"/>
    <property type="match status" value="1"/>
</dbReference>
<dbReference type="PROSITE" id="PS50137">
    <property type="entry name" value="DS_RBD"/>
    <property type="match status" value="2"/>
</dbReference>
<reference evidence="4" key="1">
    <citation type="submission" date="2021-01" db="UniProtKB">
        <authorList>
            <consortium name="EnsemblMetazoa"/>
        </authorList>
    </citation>
    <scope>IDENTIFICATION</scope>
</reference>
<keyword evidence="5" id="KW-1185">Reference proteome</keyword>
<gene>
    <name evidence="4" type="primary">103317535</name>
</gene>
<dbReference type="GO" id="GO:0005737">
    <property type="term" value="C:cytoplasm"/>
    <property type="evidence" value="ECO:0007669"/>
    <property type="project" value="TreeGrafter"/>
</dbReference>
<dbReference type="SUPFAM" id="SSF54768">
    <property type="entry name" value="dsRNA-binding domain-like"/>
    <property type="match status" value="2"/>
</dbReference>
<dbReference type="Proteomes" id="UP000002358">
    <property type="component" value="Chromosome 2"/>
</dbReference>
<dbReference type="CDD" id="cd19862">
    <property type="entry name" value="DSRM_PRKRA-like_rpt1"/>
    <property type="match status" value="1"/>
</dbReference>
<dbReference type="SMART" id="SM00358">
    <property type="entry name" value="DSRM"/>
    <property type="match status" value="2"/>
</dbReference>
<proteinExistence type="predicted"/>
<dbReference type="SMR" id="A0A7M7LV23"/>
<evidence type="ECO:0000313" key="5">
    <source>
        <dbReference type="Proteomes" id="UP000002358"/>
    </source>
</evidence>
<sequence length="345" mass="38641">MNKKTPVSILQEMMVKQGTSPNYELIHNGGGSHQNIFTYQVTCGGFSASGTGRCKKDAKHEAATAMLETIAKHSALPQLPATPCESPVRTPLPMTLPVAPKSPANVPFRNTIGELQELCSTNNLDDPQYKEISDVGPPHARIFTVQCLVSTFVEEGIAKTKKQAKHEAARKMLERISDIVPDDPNAIDSTDDENQKREQMASKIAIARYPFLSMVHSETGKSKINWGLKVVNFHQRLKNYFEDDKRNNVLEKLDALSDLAKQCQNDMSKDNFLKLKQEFESMLDSIDIQYLHNVFKCIESKPLYILGIQLNTAPDIHEIGYGDTETQAEVSALEKIIQTMKFFLQ</sequence>
<dbReference type="Pfam" id="PF00035">
    <property type="entry name" value="dsrm"/>
    <property type="match status" value="2"/>
</dbReference>
<dbReference type="GO" id="GO:0016442">
    <property type="term" value="C:RISC complex"/>
    <property type="evidence" value="ECO:0007669"/>
    <property type="project" value="TreeGrafter"/>
</dbReference>